<accession>A0ACB8R5Z6</accession>
<dbReference type="Proteomes" id="UP000814033">
    <property type="component" value="Unassembled WGS sequence"/>
</dbReference>
<reference evidence="1" key="2">
    <citation type="journal article" date="2022" name="New Phytol.">
        <title>Evolutionary transition to the ectomycorrhizal habit in the genomes of a hyperdiverse lineage of mushroom-forming fungi.</title>
        <authorList>
            <person name="Looney B."/>
            <person name="Miyauchi S."/>
            <person name="Morin E."/>
            <person name="Drula E."/>
            <person name="Courty P.E."/>
            <person name="Kohler A."/>
            <person name="Kuo A."/>
            <person name="LaButti K."/>
            <person name="Pangilinan J."/>
            <person name="Lipzen A."/>
            <person name="Riley R."/>
            <person name="Andreopoulos W."/>
            <person name="He G."/>
            <person name="Johnson J."/>
            <person name="Nolan M."/>
            <person name="Tritt A."/>
            <person name="Barry K.W."/>
            <person name="Grigoriev I.V."/>
            <person name="Nagy L.G."/>
            <person name="Hibbett D."/>
            <person name="Henrissat B."/>
            <person name="Matheny P.B."/>
            <person name="Labbe J."/>
            <person name="Martin F.M."/>
        </authorList>
    </citation>
    <scope>NUCLEOTIDE SEQUENCE</scope>
    <source>
        <strain evidence="1">FP105234-sp</strain>
    </source>
</reference>
<proteinExistence type="predicted"/>
<evidence type="ECO:0000313" key="1">
    <source>
        <dbReference type="EMBL" id="KAI0039423.1"/>
    </source>
</evidence>
<dbReference type="EMBL" id="MU276306">
    <property type="protein sequence ID" value="KAI0039423.1"/>
    <property type="molecule type" value="Genomic_DNA"/>
</dbReference>
<reference evidence="1" key="1">
    <citation type="submission" date="2021-02" db="EMBL/GenBank/DDBJ databases">
        <authorList>
            <consortium name="DOE Joint Genome Institute"/>
            <person name="Ahrendt S."/>
            <person name="Looney B.P."/>
            <person name="Miyauchi S."/>
            <person name="Morin E."/>
            <person name="Drula E."/>
            <person name="Courty P.E."/>
            <person name="Chicoki N."/>
            <person name="Fauchery L."/>
            <person name="Kohler A."/>
            <person name="Kuo A."/>
            <person name="Labutti K."/>
            <person name="Pangilinan J."/>
            <person name="Lipzen A."/>
            <person name="Riley R."/>
            <person name="Andreopoulos W."/>
            <person name="He G."/>
            <person name="Johnson J."/>
            <person name="Barry K.W."/>
            <person name="Grigoriev I.V."/>
            <person name="Nagy L."/>
            <person name="Hibbett D."/>
            <person name="Henrissat B."/>
            <person name="Matheny P.B."/>
            <person name="Labbe J."/>
            <person name="Martin F."/>
        </authorList>
    </citation>
    <scope>NUCLEOTIDE SEQUENCE</scope>
    <source>
        <strain evidence="1">FP105234-sp</strain>
    </source>
</reference>
<organism evidence="1 2">
    <name type="scientific">Auriscalpium vulgare</name>
    <dbReference type="NCBI Taxonomy" id="40419"/>
    <lineage>
        <taxon>Eukaryota</taxon>
        <taxon>Fungi</taxon>
        <taxon>Dikarya</taxon>
        <taxon>Basidiomycota</taxon>
        <taxon>Agaricomycotina</taxon>
        <taxon>Agaricomycetes</taxon>
        <taxon>Russulales</taxon>
        <taxon>Auriscalpiaceae</taxon>
        <taxon>Auriscalpium</taxon>
    </lineage>
</organism>
<feature type="non-terminal residue" evidence="1">
    <location>
        <position position="1"/>
    </location>
</feature>
<gene>
    <name evidence="1" type="ORF">FA95DRAFT_1504199</name>
</gene>
<evidence type="ECO:0000313" key="2">
    <source>
        <dbReference type="Proteomes" id="UP000814033"/>
    </source>
</evidence>
<sequence>LAFSGGSRACIGYRFSVVEMKTLLYVLVRAFSFSLTMPPESIRTRSVIVTRPYIDGKMDEGAQMPLYVSAVREED</sequence>
<comment type="caution">
    <text evidence="1">The sequence shown here is derived from an EMBL/GenBank/DDBJ whole genome shotgun (WGS) entry which is preliminary data.</text>
</comment>
<keyword evidence="2" id="KW-1185">Reference proteome</keyword>
<protein>
    <submittedName>
        <fullName evidence="1">Uncharacterized protein</fullName>
    </submittedName>
</protein>
<name>A0ACB8R5Z6_9AGAM</name>